<feature type="region of interest" description="Disordered" evidence="1">
    <location>
        <begin position="359"/>
        <end position="385"/>
    </location>
</feature>
<dbReference type="PANTHER" id="PTHR21666:SF270">
    <property type="entry name" value="MUREIN HYDROLASE ACTIVATOR ENVC"/>
    <property type="match status" value="1"/>
</dbReference>
<dbReference type="GO" id="GO:0004222">
    <property type="term" value="F:metalloendopeptidase activity"/>
    <property type="evidence" value="ECO:0007669"/>
    <property type="project" value="TreeGrafter"/>
</dbReference>
<feature type="compositionally biased region" description="Basic and acidic residues" evidence="1">
    <location>
        <begin position="376"/>
        <end position="385"/>
    </location>
</feature>
<feature type="transmembrane region" description="Helical" evidence="2">
    <location>
        <begin position="56"/>
        <end position="79"/>
    </location>
</feature>
<feature type="transmembrane region" description="Helical" evidence="2">
    <location>
        <begin position="105"/>
        <end position="127"/>
    </location>
</feature>
<dbReference type="AlphaFoldDB" id="A0A1G9BR32"/>
<keyword evidence="5" id="KW-1185">Reference proteome</keyword>
<dbReference type="Pfam" id="PF01551">
    <property type="entry name" value="Peptidase_M23"/>
    <property type="match status" value="1"/>
</dbReference>
<keyword evidence="2" id="KW-1133">Transmembrane helix</keyword>
<proteinExistence type="predicted"/>
<dbReference type="CDD" id="cd12797">
    <property type="entry name" value="M23_peptidase"/>
    <property type="match status" value="1"/>
</dbReference>
<dbReference type="Gene3D" id="2.70.70.10">
    <property type="entry name" value="Glucose Permease (Domain IIA)"/>
    <property type="match status" value="1"/>
</dbReference>
<dbReference type="PANTHER" id="PTHR21666">
    <property type="entry name" value="PEPTIDASE-RELATED"/>
    <property type="match status" value="1"/>
</dbReference>
<organism evidence="4 5">
    <name type="scientific">Natronorubrum texcoconense</name>
    <dbReference type="NCBI Taxonomy" id="1095776"/>
    <lineage>
        <taxon>Archaea</taxon>
        <taxon>Methanobacteriati</taxon>
        <taxon>Methanobacteriota</taxon>
        <taxon>Stenosarchaea group</taxon>
        <taxon>Halobacteria</taxon>
        <taxon>Halobacteriales</taxon>
        <taxon>Natrialbaceae</taxon>
        <taxon>Natronorubrum</taxon>
    </lineage>
</organism>
<feature type="transmembrane region" description="Helical" evidence="2">
    <location>
        <begin position="32"/>
        <end position="49"/>
    </location>
</feature>
<protein>
    <submittedName>
        <fullName evidence="4">Peptidase family M23</fullName>
    </submittedName>
</protein>
<dbReference type="SUPFAM" id="SSF51261">
    <property type="entry name" value="Duplicated hybrid motif"/>
    <property type="match status" value="1"/>
</dbReference>
<dbReference type="STRING" id="1095776.SAMN04515672_3049"/>
<dbReference type="OrthoDB" id="7494at2157"/>
<evidence type="ECO:0000256" key="1">
    <source>
        <dbReference type="SAM" id="MobiDB-lite"/>
    </source>
</evidence>
<reference evidence="5" key="1">
    <citation type="submission" date="2016-10" db="EMBL/GenBank/DDBJ databases">
        <authorList>
            <person name="Varghese N."/>
            <person name="Submissions S."/>
        </authorList>
    </citation>
    <scope>NUCLEOTIDE SEQUENCE [LARGE SCALE GENOMIC DNA]</scope>
    <source>
        <strain evidence="5">B4,CECT 8067,JCM 17497</strain>
    </source>
</reference>
<dbReference type="EMBL" id="FNFE01000004">
    <property type="protein sequence ID" value="SDK41700.1"/>
    <property type="molecule type" value="Genomic_DNA"/>
</dbReference>
<dbReference type="InterPro" id="IPR016047">
    <property type="entry name" value="M23ase_b-sheet_dom"/>
</dbReference>
<evidence type="ECO:0000259" key="3">
    <source>
        <dbReference type="Pfam" id="PF01551"/>
    </source>
</evidence>
<keyword evidence="2" id="KW-0812">Transmembrane</keyword>
<evidence type="ECO:0000256" key="2">
    <source>
        <dbReference type="SAM" id="Phobius"/>
    </source>
</evidence>
<sequence>MAVSHPIGPGSEPETETESGRLAAIRRRFPDPMYVFLLGFLSIPGYLFESLAGLQLFALFFLAGLWPLVVAIVGTVLGLGSDDDADETVPTDWIDMGDRATNVRALVAMLALQFQPILFVTGVFQMGGHIPILARHRGSPPSPSTFESDVDYRLPVEGTWSVVNGSPDRDYSHSWGILTQRYAYDFVITDDDGRTHEGERGPPEAYHCFGEPILAPADGVVASVRNDHRDYHRTDGWMDPLQRSILGNNVVIEHADDEYSVLAHLERGSVQVEPGDRVERGQRIARCGNSGNSTEPHLHFHVQDHPNFFLGAGLPVRFRGVETDHPRTGPERHDETYVHAGQRVRHVVDREDVDGCEIASSDDVVGEPVPNTVGHSDAEPERTDS</sequence>
<evidence type="ECO:0000313" key="5">
    <source>
        <dbReference type="Proteomes" id="UP000198882"/>
    </source>
</evidence>
<keyword evidence="2" id="KW-0472">Membrane</keyword>
<dbReference type="Proteomes" id="UP000198882">
    <property type="component" value="Unassembled WGS sequence"/>
</dbReference>
<dbReference type="RefSeq" id="WP_090308534.1">
    <property type="nucleotide sequence ID" value="NZ_FNFE01000004.1"/>
</dbReference>
<name>A0A1G9BR32_9EURY</name>
<dbReference type="InterPro" id="IPR011055">
    <property type="entry name" value="Dup_hybrid_motif"/>
</dbReference>
<dbReference type="InterPro" id="IPR050570">
    <property type="entry name" value="Cell_wall_metabolism_enzyme"/>
</dbReference>
<gene>
    <name evidence="4" type="ORF">SAMN04515672_3049</name>
</gene>
<evidence type="ECO:0000313" key="4">
    <source>
        <dbReference type="EMBL" id="SDK41700.1"/>
    </source>
</evidence>
<feature type="domain" description="M23ase beta-sheet core" evidence="3">
    <location>
        <begin position="210"/>
        <end position="304"/>
    </location>
</feature>
<accession>A0A1G9BR32</accession>